<evidence type="ECO:0000313" key="1">
    <source>
        <dbReference type="EnsemblMetazoa" id="Aqu2.1.15276_001"/>
    </source>
</evidence>
<evidence type="ECO:0008006" key="2">
    <source>
        <dbReference type="Google" id="ProtNLM"/>
    </source>
</evidence>
<name>A0A1X7TKW8_AMPQE</name>
<dbReference type="AlphaFoldDB" id="A0A1X7TKW8"/>
<proteinExistence type="predicted"/>
<reference evidence="1" key="1">
    <citation type="submission" date="2017-05" db="UniProtKB">
        <authorList>
            <consortium name="EnsemblMetazoa"/>
        </authorList>
    </citation>
    <scope>IDENTIFICATION</scope>
</reference>
<dbReference type="EnsemblMetazoa" id="Aqu2.1.15276_001">
    <property type="protein sequence ID" value="Aqu2.1.15276_001"/>
    <property type="gene ID" value="Aqu2.1.15276"/>
</dbReference>
<dbReference type="InParanoid" id="A0A1X7TKW8"/>
<organism evidence="1">
    <name type="scientific">Amphimedon queenslandica</name>
    <name type="common">Sponge</name>
    <dbReference type="NCBI Taxonomy" id="400682"/>
    <lineage>
        <taxon>Eukaryota</taxon>
        <taxon>Metazoa</taxon>
        <taxon>Porifera</taxon>
        <taxon>Demospongiae</taxon>
        <taxon>Heteroscleromorpha</taxon>
        <taxon>Haplosclerida</taxon>
        <taxon>Niphatidae</taxon>
        <taxon>Amphimedon</taxon>
    </lineage>
</organism>
<protein>
    <recommendedName>
        <fullName evidence="2">ATP-dependent DNA helicase</fullName>
    </recommendedName>
</protein>
<accession>A0A1X7TKW8</accession>
<sequence>MEHLVQCRPFQKSITFDRIANPCQIEIVKKKFMVMKNVFVHRSQFPLILAIAVIIHKCQGLLLDNAIIDLSDNVLCGRMAYIALPRV</sequence>